<feature type="transmembrane region" description="Helical" evidence="7">
    <location>
        <begin position="244"/>
        <end position="265"/>
    </location>
</feature>
<accession>F4X102</accession>
<dbReference type="PANTHER" id="PTHR47760:SF1">
    <property type="entry name" value="G-PROTEIN COUPLED RECEPTORS FAMILY 1 PROFILE DOMAIN-CONTAINING PROTEIN"/>
    <property type="match status" value="1"/>
</dbReference>
<keyword evidence="4 7" id="KW-1133">Transmembrane helix</keyword>
<keyword evidence="10" id="KW-1185">Reference proteome</keyword>
<feature type="compositionally biased region" description="Low complexity" evidence="6">
    <location>
        <begin position="392"/>
        <end position="407"/>
    </location>
</feature>
<dbReference type="Gene3D" id="1.20.1070.10">
    <property type="entry name" value="Rhodopsin 7-helix transmembrane proteins"/>
    <property type="match status" value="1"/>
</dbReference>
<evidence type="ECO:0000259" key="8">
    <source>
        <dbReference type="PROSITE" id="PS50262"/>
    </source>
</evidence>
<comment type="subcellular location">
    <subcellularLocation>
        <location evidence="1">Membrane</location>
    </subcellularLocation>
</comment>
<feature type="domain" description="G-protein coupled receptors family 1 profile" evidence="8">
    <location>
        <begin position="105"/>
        <end position="353"/>
    </location>
</feature>
<evidence type="ECO:0000256" key="5">
    <source>
        <dbReference type="ARBA" id="ARBA00023136"/>
    </source>
</evidence>
<dbReference type="AlphaFoldDB" id="F4X102"/>
<evidence type="ECO:0000256" key="1">
    <source>
        <dbReference type="ARBA" id="ARBA00004370"/>
    </source>
</evidence>
<keyword evidence="3 7" id="KW-0812">Transmembrane</keyword>
<dbReference type="Pfam" id="PF00001">
    <property type="entry name" value="7tm_1"/>
    <property type="match status" value="1"/>
</dbReference>
<protein>
    <submittedName>
        <fullName evidence="9">Putative G-protein coupled receptor B0563.6</fullName>
    </submittedName>
</protein>
<gene>
    <name evidence="9" type="ORF">G5I_11957</name>
</gene>
<feature type="transmembrane region" description="Helical" evidence="7">
    <location>
        <begin position="145"/>
        <end position="164"/>
    </location>
</feature>
<keyword evidence="9" id="KW-0675">Receptor</keyword>
<feature type="transmembrane region" description="Helical" evidence="7">
    <location>
        <begin position="185"/>
        <end position="204"/>
    </location>
</feature>
<feature type="transmembrane region" description="Helical" evidence="7">
    <location>
        <begin position="296"/>
        <end position="316"/>
    </location>
</feature>
<dbReference type="CDD" id="cd14978">
    <property type="entry name" value="7tmA_FMRFamide_R-like"/>
    <property type="match status" value="1"/>
</dbReference>
<evidence type="ECO:0000256" key="3">
    <source>
        <dbReference type="ARBA" id="ARBA00022692"/>
    </source>
</evidence>
<dbReference type="SUPFAM" id="SSF81321">
    <property type="entry name" value="Family A G protein-coupled receptor-like"/>
    <property type="match status" value="1"/>
</dbReference>
<proteinExistence type="inferred from homology"/>
<evidence type="ECO:0000256" key="2">
    <source>
        <dbReference type="ARBA" id="ARBA00010663"/>
    </source>
</evidence>
<sequence>MNAAAALDGGTNKIPERIAHQSTAEIMETSYYVCFSTGGVNTVEALRLGKALQGGCKTRNLGRLVTESAGEWLNFPSNTRLSSIEEACVTSKRRAYRRLKARGYSAAALLAILFCIPFALRVLIHKETGGWSSWIQAFYHAHLELFLGNGCLGVGVMMLLALTVERYVSVCHPGQHTRPLCGPPHLTVVLIPLATFLVYLPSVFRGEITTCLLAPDGPLIYQRRDNQTFLNSWYYQVYKVVLEVVYKVAPTILLAGFNLRIMIVYRRSCERRRRMTLSRTVSSDEDPRTFAEERRLMLLLGSTSILFLVCVSPMVILNVTLSESNLNNYAYQVFRALANLLEMINYSITFYIYCLFSEDFRNTLIRTLQWPWVKSEQGGRSLPMKRSPIPRPTTTTTTPPTTTVATPGHLARASV</sequence>
<comment type="similarity">
    <text evidence="2">Belongs to the G-protein coupled receptor 1 family.</text>
</comment>
<dbReference type="eggNOG" id="KOG3656">
    <property type="taxonomic scope" value="Eukaryota"/>
</dbReference>
<feature type="transmembrane region" description="Helical" evidence="7">
    <location>
        <begin position="336"/>
        <end position="356"/>
    </location>
</feature>
<keyword evidence="5 7" id="KW-0472">Membrane</keyword>
<feature type="region of interest" description="Disordered" evidence="6">
    <location>
        <begin position="378"/>
        <end position="415"/>
    </location>
</feature>
<dbReference type="Proteomes" id="UP000007755">
    <property type="component" value="Unassembled WGS sequence"/>
</dbReference>
<dbReference type="EMBL" id="GL888520">
    <property type="protein sequence ID" value="EGI59862.1"/>
    <property type="molecule type" value="Genomic_DNA"/>
</dbReference>
<dbReference type="InParanoid" id="F4X102"/>
<dbReference type="InterPro" id="IPR000276">
    <property type="entry name" value="GPCR_Rhodpsn"/>
</dbReference>
<dbReference type="PROSITE" id="PS00237">
    <property type="entry name" value="G_PROTEIN_RECEP_F1_1"/>
    <property type="match status" value="1"/>
</dbReference>
<dbReference type="OrthoDB" id="10033446at2759"/>
<dbReference type="FunCoup" id="F4X102">
    <property type="interactions" value="18"/>
</dbReference>
<name>F4X102_ACREC</name>
<dbReference type="PROSITE" id="PS50262">
    <property type="entry name" value="G_PROTEIN_RECEP_F1_2"/>
    <property type="match status" value="1"/>
</dbReference>
<reference evidence="9" key="1">
    <citation type="submission" date="2011-02" db="EMBL/GenBank/DDBJ databases">
        <title>The genome of the leaf-cutting ant Acromyrmex echinatior suggests key adaptations to social evolution and fungus farming.</title>
        <authorList>
            <person name="Nygaard S."/>
            <person name="Zhang G."/>
        </authorList>
    </citation>
    <scope>NUCLEOTIDE SEQUENCE</scope>
</reference>
<dbReference type="PANTHER" id="PTHR47760">
    <property type="entry name" value="G-PROTEIN COUPLED RECEPTOR B0563.6-LIKE PROTEIN-RELATED"/>
    <property type="match status" value="1"/>
</dbReference>
<evidence type="ECO:0000313" key="10">
    <source>
        <dbReference type="Proteomes" id="UP000007755"/>
    </source>
</evidence>
<evidence type="ECO:0000313" key="9">
    <source>
        <dbReference type="EMBL" id="EGI59862.1"/>
    </source>
</evidence>
<feature type="transmembrane region" description="Helical" evidence="7">
    <location>
        <begin position="103"/>
        <end position="125"/>
    </location>
</feature>
<dbReference type="GO" id="GO:0004930">
    <property type="term" value="F:G protein-coupled receptor activity"/>
    <property type="evidence" value="ECO:0007669"/>
    <property type="project" value="InterPro"/>
</dbReference>
<organism evidence="10">
    <name type="scientific">Acromyrmex echinatior</name>
    <name type="common">Panamanian leafcutter ant</name>
    <name type="synonym">Acromyrmex octospinosus echinatior</name>
    <dbReference type="NCBI Taxonomy" id="103372"/>
    <lineage>
        <taxon>Eukaryota</taxon>
        <taxon>Metazoa</taxon>
        <taxon>Ecdysozoa</taxon>
        <taxon>Arthropoda</taxon>
        <taxon>Hexapoda</taxon>
        <taxon>Insecta</taxon>
        <taxon>Pterygota</taxon>
        <taxon>Neoptera</taxon>
        <taxon>Endopterygota</taxon>
        <taxon>Hymenoptera</taxon>
        <taxon>Apocrita</taxon>
        <taxon>Aculeata</taxon>
        <taxon>Formicoidea</taxon>
        <taxon>Formicidae</taxon>
        <taxon>Myrmicinae</taxon>
        <taxon>Acromyrmex</taxon>
    </lineage>
</organism>
<dbReference type="GO" id="GO:0016020">
    <property type="term" value="C:membrane"/>
    <property type="evidence" value="ECO:0007669"/>
    <property type="project" value="UniProtKB-SubCell"/>
</dbReference>
<dbReference type="STRING" id="103372.F4X102"/>
<dbReference type="InterPro" id="IPR053093">
    <property type="entry name" value="GPCR-like"/>
</dbReference>
<evidence type="ECO:0000256" key="4">
    <source>
        <dbReference type="ARBA" id="ARBA00022989"/>
    </source>
</evidence>
<dbReference type="InterPro" id="IPR017452">
    <property type="entry name" value="GPCR_Rhodpsn_7TM"/>
</dbReference>
<evidence type="ECO:0000256" key="6">
    <source>
        <dbReference type="SAM" id="MobiDB-lite"/>
    </source>
</evidence>
<evidence type="ECO:0000256" key="7">
    <source>
        <dbReference type="SAM" id="Phobius"/>
    </source>
</evidence>